<dbReference type="PANTHER" id="PTHR34297:SF3">
    <property type="entry name" value="ALKALINE SHOCK PROTEIN 23"/>
    <property type="match status" value="1"/>
</dbReference>
<dbReference type="EMBL" id="LS483343">
    <property type="protein sequence ID" value="SQF39189.1"/>
    <property type="molecule type" value="Genomic_DNA"/>
</dbReference>
<dbReference type="InterPro" id="IPR005531">
    <property type="entry name" value="Asp23"/>
</dbReference>
<organism evidence="3 4">
    <name type="scientific">Streptococcus ferus</name>
    <dbReference type="NCBI Taxonomy" id="1345"/>
    <lineage>
        <taxon>Bacteria</taxon>
        <taxon>Bacillati</taxon>
        <taxon>Bacillota</taxon>
        <taxon>Bacilli</taxon>
        <taxon>Lactobacillales</taxon>
        <taxon>Streptococcaceae</taxon>
        <taxon>Streptococcus</taxon>
    </lineage>
</organism>
<evidence type="ECO:0000313" key="4">
    <source>
        <dbReference type="Proteomes" id="UP000249495"/>
    </source>
</evidence>
<evidence type="ECO:0000256" key="2">
    <source>
        <dbReference type="ARBA" id="ARBA00039575"/>
    </source>
</evidence>
<gene>
    <name evidence="3" type="ORF">NCTC12278_00216</name>
</gene>
<name>A0A2X3VVC0_9STRE</name>
<proteinExistence type="inferred from homology"/>
<accession>A0A2X3VVC0</accession>
<dbReference type="AlphaFoldDB" id="A0A2X3VVC0"/>
<dbReference type="Proteomes" id="UP000249495">
    <property type="component" value="Chromosome 1"/>
</dbReference>
<dbReference type="Pfam" id="PF03780">
    <property type="entry name" value="Asp23"/>
    <property type="match status" value="1"/>
</dbReference>
<dbReference type="RefSeq" id="WP_018030827.1">
    <property type="nucleotide sequence ID" value="NZ_LS483343.1"/>
</dbReference>
<sequence length="178" mass="19064">MTDTIKSEVTYSDGVIAKIVGYALQNVDGLLAVSGSFFSNIKDKLVNSENVKTGVKVEVGQEEVAIDLDIIVEYGKDIPAIVESIKAIADQNVEVMTHLKVVELNVNVVDVKTKAEHETDSVTVQDRLTDAAQATSEFVGEKAGQAKDAVAAGTEKVKEATINGTEAVEEKLEESRVN</sequence>
<dbReference type="OrthoDB" id="9808942at2"/>
<evidence type="ECO:0000256" key="1">
    <source>
        <dbReference type="ARBA" id="ARBA00005721"/>
    </source>
</evidence>
<protein>
    <recommendedName>
        <fullName evidence="2">Stress response regulator gls24 homolog</fullName>
    </recommendedName>
</protein>
<dbReference type="PANTHER" id="PTHR34297">
    <property type="entry name" value="HYPOTHETICAL CYTOSOLIC PROTEIN-RELATED"/>
    <property type="match status" value="1"/>
</dbReference>
<reference evidence="3 4" key="1">
    <citation type="submission" date="2018-06" db="EMBL/GenBank/DDBJ databases">
        <authorList>
            <consortium name="Pathogen Informatics"/>
            <person name="Doyle S."/>
        </authorList>
    </citation>
    <scope>NUCLEOTIDE SEQUENCE [LARGE SCALE GENOMIC DNA]</scope>
    <source>
        <strain evidence="3 4">NCTC12278</strain>
    </source>
</reference>
<keyword evidence="4" id="KW-1185">Reference proteome</keyword>
<comment type="similarity">
    <text evidence="1">Belongs to the asp23 family.</text>
</comment>
<dbReference type="KEGG" id="sfer:NCTC12278_00216"/>
<dbReference type="STRING" id="1123303.GCA_000372425_01504"/>
<evidence type="ECO:0000313" key="3">
    <source>
        <dbReference type="EMBL" id="SQF39189.1"/>
    </source>
</evidence>